<protein>
    <recommendedName>
        <fullName evidence="7">Formate-dependent phosphoribosylglycinamide formyltransferase</fullName>
        <ecNumber evidence="7">6.3.1.21</ecNumber>
    </recommendedName>
    <alternativeName>
        <fullName evidence="7">5'-phosphoribosylglycinamide transformylase 2</fullName>
    </alternativeName>
    <alternativeName>
        <fullName evidence="7">Formate-dependent GAR transformylase</fullName>
    </alternativeName>
    <alternativeName>
        <fullName evidence="7">GAR transformylase 2</fullName>
        <shortName evidence="7">GART 2</shortName>
    </alternativeName>
    <alternativeName>
        <fullName evidence="7">Non-folate glycinamide ribonucleotide transformylase</fullName>
    </alternativeName>
    <alternativeName>
        <fullName evidence="7">Phosphoribosylglycinamide formyltransferase 2</fullName>
    </alternativeName>
</protein>
<feature type="binding site" evidence="7">
    <location>
        <position position="87"/>
    </location>
    <ligand>
        <name>N(1)-(5-phospho-beta-D-ribosyl)glycinamide</name>
        <dbReference type="ChEBI" id="CHEBI:143788"/>
    </ligand>
</feature>
<dbReference type="Pfam" id="PF02222">
    <property type="entry name" value="ATP-grasp"/>
    <property type="match status" value="1"/>
</dbReference>
<reference evidence="9" key="1">
    <citation type="submission" date="2023-07" db="EMBL/GenBank/DDBJ databases">
        <title>Sequencing the genomes of 1000 actinobacteria strains.</title>
        <authorList>
            <person name="Klenk H.-P."/>
        </authorList>
    </citation>
    <scope>NUCLEOTIDE SEQUENCE</scope>
    <source>
        <strain evidence="9">DSM 107476</strain>
    </source>
</reference>
<dbReference type="Gene3D" id="3.40.50.20">
    <property type="match status" value="1"/>
</dbReference>
<dbReference type="InterPro" id="IPR013815">
    <property type="entry name" value="ATP_grasp_subdomain_1"/>
</dbReference>
<dbReference type="InterPro" id="IPR003135">
    <property type="entry name" value="ATP-grasp_carboxylate-amine"/>
</dbReference>
<evidence type="ECO:0000256" key="4">
    <source>
        <dbReference type="ARBA" id="ARBA00022755"/>
    </source>
</evidence>
<feature type="binding site" evidence="7">
    <location>
        <begin position="376"/>
        <end position="377"/>
    </location>
    <ligand>
        <name>N(1)-(5-phospho-beta-D-ribosyl)glycinamide</name>
        <dbReference type="ChEBI" id="CHEBI:143788"/>
    </ligand>
</feature>
<proteinExistence type="inferred from homology"/>
<dbReference type="GO" id="GO:0004644">
    <property type="term" value="F:phosphoribosylglycinamide formyltransferase activity"/>
    <property type="evidence" value="ECO:0007669"/>
    <property type="project" value="UniProtKB-EC"/>
</dbReference>
<evidence type="ECO:0000256" key="1">
    <source>
        <dbReference type="ARBA" id="ARBA00022598"/>
    </source>
</evidence>
<feature type="binding site" evidence="7">
    <location>
        <begin position="203"/>
        <end position="206"/>
    </location>
    <ligand>
        <name>ATP</name>
        <dbReference type="ChEBI" id="CHEBI:30616"/>
    </ligand>
</feature>
<dbReference type="Proteomes" id="UP001180840">
    <property type="component" value="Unassembled WGS sequence"/>
</dbReference>
<dbReference type="SUPFAM" id="SSF56059">
    <property type="entry name" value="Glutathione synthetase ATP-binding domain-like"/>
    <property type="match status" value="1"/>
</dbReference>
<evidence type="ECO:0000256" key="7">
    <source>
        <dbReference type="HAMAP-Rule" id="MF_01643"/>
    </source>
</evidence>
<keyword evidence="5 7" id="KW-0067">ATP-binding</keyword>
<dbReference type="NCBIfam" id="NF006766">
    <property type="entry name" value="PRK09288.1"/>
    <property type="match status" value="1"/>
</dbReference>
<evidence type="ECO:0000256" key="2">
    <source>
        <dbReference type="ARBA" id="ARBA00022723"/>
    </source>
</evidence>
<accession>A0ABU1ZZK7</accession>
<dbReference type="InterPro" id="IPR016185">
    <property type="entry name" value="PreATP-grasp_dom_sf"/>
</dbReference>
<evidence type="ECO:0000256" key="3">
    <source>
        <dbReference type="ARBA" id="ARBA00022741"/>
    </source>
</evidence>
<dbReference type="InterPro" id="IPR005862">
    <property type="entry name" value="PurT"/>
</dbReference>
<dbReference type="SUPFAM" id="SSF52440">
    <property type="entry name" value="PreATP-grasp domain"/>
    <property type="match status" value="1"/>
</dbReference>
<dbReference type="Pfam" id="PF21244">
    <property type="entry name" value="PurT_C"/>
    <property type="match status" value="1"/>
</dbReference>
<evidence type="ECO:0000313" key="9">
    <source>
        <dbReference type="EMBL" id="MDR7330354.1"/>
    </source>
</evidence>
<comment type="subunit">
    <text evidence="7">Homodimer.</text>
</comment>
<dbReference type="EC" id="6.3.1.21" evidence="7"/>
<dbReference type="SUPFAM" id="SSF51246">
    <property type="entry name" value="Rudiment single hybrid motif"/>
    <property type="match status" value="1"/>
</dbReference>
<evidence type="ECO:0000256" key="6">
    <source>
        <dbReference type="ARBA" id="ARBA00022842"/>
    </source>
</evidence>
<keyword evidence="9" id="KW-0808">Transferase</keyword>
<keyword evidence="6 7" id="KW-0460">Magnesium</keyword>
<keyword evidence="1 7" id="KW-0436">Ligase</keyword>
<feature type="binding site" evidence="7">
    <location>
        <position position="161"/>
    </location>
    <ligand>
        <name>ATP</name>
        <dbReference type="ChEBI" id="CHEBI:30616"/>
    </ligand>
</feature>
<dbReference type="PROSITE" id="PS50975">
    <property type="entry name" value="ATP_GRASP"/>
    <property type="match status" value="1"/>
</dbReference>
<dbReference type="Gene3D" id="3.30.1490.20">
    <property type="entry name" value="ATP-grasp fold, A domain"/>
    <property type="match status" value="1"/>
</dbReference>
<feature type="binding site" evidence="7">
    <location>
        <position position="281"/>
    </location>
    <ligand>
        <name>Mg(2+)</name>
        <dbReference type="ChEBI" id="CHEBI:18420"/>
    </ligand>
</feature>
<gene>
    <name evidence="7" type="primary">purT</name>
    <name evidence="9" type="ORF">J2S39_002030</name>
</gene>
<keyword evidence="3 7" id="KW-0547">Nucleotide-binding</keyword>
<dbReference type="InterPro" id="IPR011054">
    <property type="entry name" value="Rudment_hybrid_motif"/>
</dbReference>
<name>A0ABU1ZZK7_9CORY</name>
<comment type="similarity">
    <text evidence="7">Belongs to the PurK/PurT family.</text>
</comment>
<keyword evidence="2 7" id="KW-0479">Metal-binding</keyword>
<dbReference type="InterPro" id="IPR048740">
    <property type="entry name" value="PurT_C"/>
</dbReference>
<comment type="function">
    <text evidence="7">Involved in the de novo purine biosynthesis. Catalyzes the transfer of formate to 5-phospho-ribosyl-glycinamide (GAR), producing 5-phospho-ribosyl-N-formylglycinamide (FGAR). Formate is provided by PurU via hydrolysis of 10-formyl-tetrahydrofolate.</text>
</comment>
<dbReference type="PANTHER" id="PTHR43055:SF1">
    <property type="entry name" value="FORMATE-DEPENDENT PHOSPHORIBOSYLGLYCINAMIDE FORMYLTRANSFERASE"/>
    <property type="match status" value="1"/>
</dbReference>
<feature type="binding site" evidence="7">
    <location>
        <position position="300"/>
    </location>
    <ligand>
        <name>N(1)-(5-phospho-beta-D-ribosyl)glycinamide</name>
        <dbReference type="ChEBI" id="CHEBI:143788"/>
    </ligand>
</feature>
<feature type="binding site" evidence="7">
    <location>
        <position position="211"/>
    </location>
    <ligand>
        <name>ATP</name>
        <dbReference type="ChEBI" id="CHEBI:30616"/>
    </ligand>
</feature>
<feature type="binding site" evidence="7">
    <location>
        <position position="369"/>
    </location>
    <ligand>
        <name>N(1)-(5-phospho-beta-D-ribosyl)glycinamide</name>
        <dbReference type="ChEBI" id="CHEBI:143788"/>
    </ligand>
</feature>
<evidence type="ECO:0000313" key="10">
    <source>
        <dbReference type="Proteomes" id="UP001180840"/>
    </source>
</evidence>
<dbReference type="InterPro" id="IPR054350">
    <property type="entry name" value="PurT/PurK_preATP-grasp"/>
</dbReference>
<dbReference type="EMBL" id="JAVDXZ010000001">
    <property type="protein sequence ID" value="MDR7330354.1"/>
    <property type="molecule type" value="Genomic_DNA"/>
</dbReference>
<comment type="pathway">
    <text evidence="7">Purine metabolism; IMP biosynthesis via de novo pathway; N(2)-formyl-N(1)-(5-phospho-D-ribosyl)glycinamide from N(1)-(5-phospho-D-ribosyl)glycinamide (formate route): step 1/1.</text>
</comment>
<keyword evidence="10" id="KW-1185">Reference proteome</keyword>
<evidence type="ECO:0000256" key="5">
    <source>
        <dbReference type="ARBA" id="ARBA00022840"/>
    </source>
</evidence>
<dbReference type="HAMAP" id="MF_01643">
    <property type="entry name" value="PurT"/>
    <property type="match status" value="1"/>
</dbReference>
<organism evidence="9 10">
    <name type="scientific">Corynebacterium guangdongense</name>
    <dbReference type="NCBI Taxonomy" id="1783348"/>
    <lineage>
        <taxon>Bacteria</taxon>
        <taxon>Bacillati</taxon>
        <taxon>Actinomycetota</taxon>
        <taxon>Actinomycetes</taxon>
        <taxon>Mycobacteriales</taxon>
        <taxon>Corynebacteriaceae</taxon>
        <taxon>Corynebacterium</taxon>
    </lineage>
</organism>
<evidence type="ECO:0000259" key="8">
    <source>
        <dbReference type="PROSITE" id="PS50975"/>
    </source>
</evidence>
<comment type="catalytic activity">
    <reaction evidence="7">
        <text>N(1)-(5-phospho-beta-D-ribosyl)glycinamide + formate + ATP = N(2)-formyl-N(1)-(5-phospho-beta-D-ribosyl)glycinamide + ADP + phosphate + H(+)</text>
        <dbReference type="Rhea" id="RHEA:24829"/>
        <dbReference type="ChEBI" id="CHEBI:15378"/>
        <dbReference type="ChEBI" id="CHEBI:15740"/>
        <dbReference type="ChEBI" id="CHEBI:30616"/>
        <dbReference type="ChEBI" id="CHEBI:43474"/>
        <dbReference type="ChEBI" id="CHEBI:143788"/>
        <dbReference type="ChEBI" id="CHEBI:147286"/>
        <dbReference type="ChEBI" id="CHEBI:456216"/>
        <dbReference type="EC" id="6.3.1.21"/>
    </reaction>
</comment>
<dbReference type="PANTHER" id="PTHR43055">
    <property type="entry name" value="FORMATE-DEPENDENT PHOSPHORIBOSYLGLYCINAMIDE FORMYLTRANSFERASE"/>
    <property type="match status" value="1"/>
</dbReference>
<feature type="domain" description="ATP-grasp" evidence="8">
    <location>
        <begin position="125"/>
        <end position="322"/>
    </location>
</feature>
<sequence length="411" mass="44220">MDQRPVQRLGSPTTGNATKVLLLGGGEIGKELTISFQKLGLEVHAVDKFPNAPAHQVAQFAHVADATDPGQVRSLVQRVRPDFVVPEIETVATDALAEVAESKRVTVVPTARACDLSVGKESIRTIAHDELGLPTTAYCFASTREEYEAAFEKLGYPCIVKPEVSTSGRGHTLVRGPEDIDDAWQQALRSSPGTRSSGQVVVERFVDFDYEVTILAVRSIDPETGELATWFCEPIGTRHSGGDLVECWQPMEMSERAMDNARSVAARITNELGGRGVYGVELFVAGDEVYFSSVSPRPADAGMLTLATQRFSEFDLHVRAVLGLPIDVTLTTPGAAVVLHADDQSRSVSYTGLADALAVTEADVRLFGKSTSYDGRRMGLALATGESVETARQRAAEAAAKISIETSRQKV</sequence>
<keyword evidence="4 7" id="KW-0658">Purine biosynthesis</keyword>
<dbReference type="Gene3D" id="3.30.470.20">
    <property type="entry name" value="ATP-grasp fold, B domain"/>
    <property type="match status" value="1"/>
</dbReference>
<comment type="caution">
    <text evidence="9">The sequence shown here is derived from an EMBL/GenBank/DDBJ whole genome shotgun (WGS) entry which is preliminary data.</text>
</comment>
<comment type="caution">
    <text evidence="7">Lacks conserved residue(s) required for the propagation of feature annotation.</text>
</comment>
<dbReference type="InterPro" id="IPR011761">
    <property type="entry name" value="ATP-grasp"/>
</dbReference>
<dbReference type="Pfam" id="PF22660">
    <property type="entry name" value="RS_preATP-grasp-like"/>
    <property type="match status" value="1"/>
</dbReference>